<organism evidence="4 5">
    <name type="scientific">Nakamurella leprariae</name>
    <dbReference type="NCBI Taxonomy" id="2803911"/>
    <lineage>
        <taxon>Bacteria</taxon>
        <taxon>Bacillati</taxon>
        <taxon>Actinomycetota</taxon>
        <taxon>Actinomycetes</taxon>
        <taxon>Nakamurellales</taxon>
        <taxon>Nakamurellaceae</taxon>
        <taxon>Nakamurella</taxon>
    </lineage>
</organism>
<dbReference type="SMART" id="SM00822">
    <property type="entry name" value="PKS_KR"/>
    <property type="match status" value="1"/>
</dbReference>
<dbReference type="PRINTS" id="PR00081">
    <property type="entry name" value="GDHRDH"/>
</dbReference>
<comment type="caution">
    <text evidence="4">The sequence shown here is derived from an EMBL/GenBank/DDBJ whole genome shotgun (WGS) entry which is preliminary data.</text>
</comment>
<dbReference type="FunFam" id="3.40.50.720:FF:000084">
    <property type="entry name" value="Short-chain dehydrogenase reductase"/>
    <property type="match status" value="1"/>
</dbReference>
<protein>
    <submittedName>
        <fullName evidence="4">Glucose 1-dehydrogenase</fullName>
        <ecNumber evidence="4">1.1.1.47</ecNumber>
    </submittedName>
</protein>
<dbReference type="PANTHER" id="PTHR42760">
    <property type="entry name" value="SHORT-CHAIN DEHYDROGENASES/REDUCTASES FAMILY MEMBER"/>
    <property type="match status" value="1"/>
</dbReference>
<evidence type="ECO:0000313" key="4">
    <source>
        <dbReference type="EMBL" id="MBM9467442.1"/>
    </source>
</evidence>
<accession>A0A939C1S7</accession>
<evidence type="ECO:0000313" key="5">
    <source>
        <dbReference type="Proteomes" id="UP000663792"/>
    </source>
</evidence>
<dbReference type="RefSeq" id="WP_205260375.1">
    <property type="nucleotide sequence ID" value="NZ_JAERWK010000010.1"/>
</dbReference>
<dbReference type="PRINTS" id="PR00080">
    <property type="entry name" value="SDRFAMILY"/>
</dbReference>
<dbReference type="Proteomes" id="UP000663792">
    <property type="component" value="Unassembled WGS sequence"/>
</dbReference>
<dbReference type="NCBIfam" id="NF005559">
    <property type="entry name" value="PRK07231.1"/>
    <property type="match status" value="1"/>
</dbReference>
<dbReference type="Pfam" id="PF13561">
    <property type="entry name" value="adh_short_C2"/>
    <property type="match status" value="1"/>
</dbReference>
<sequence length="240" mass="25307">MDRLKGKVALVTGAGRGIGRAIAEALQAEGAVTVATSRSEPDGSFGSDIDYHRLDVASDEDWATVCATVLDRHGSIDVLVNNAGIIAYEPLHELTVADWNRVVATNQTGVWLGMRTVIPQMLRHGGGSIINLSSIWGSAAVEGAHAYHATKGAVRNMSKNAAITYARNNIRVNSVHPGFIDTPLTEAQDPDVNDFVVSRTPMGRAGRPAEIAAGVVFLASDEASFVTGSELVIDGGYLAQ</sequence>
<feature type="domain" description="Ketoreductase" evidence="3">
    <location>
        <begin position="7"/>
        <end position="182"/>
    </location>
</feature>
<evidence type="ECO:0000259" key="3">
    <source>
        <dbReference type="SMART" id="SM00822"/>
    </source>
</evidence>
<dbReference type="EC" id="1.1.1.47" evidence="4"/>
<keyword evidence="5" id="KW-1185">Reference proteome</keyword>
<dbReference type="AlphaFoldDB" id="A0A939C1S7"/>
<dbReference type="GO" id="GO:0047936">
    <property type="term" value="F:glucose 1-dehydrogenase [NAD(P)+] activity"/>
    <property type="evidence" value="ECO:0007669"/>
    <property type="project" value="UniProtKB-EC"/>
</dbReference>
<keyword evidence="2 4" id="KW-0560">Oxidoreductase</keyword>
<evidence type="ECO:0000256" key="1">
    <source>
        <dbReference type="ARBA" id="ARBA00006484"/>
    </source>
</evidence>
<proteinExistence type="inferred from homology"/>
<dbReference type="EMBL" id="JAERWK010000010">
    <property type="protein sequence ID" value="MBM9467442.1"/>
    <property type="molecule type" value="Genomic_DNA"/>
</dbReference>
<gene>
    <name evidence="4" type="ORF">JL106_09155</name>
</gene>
<comment type="similarity">
    <text evidence="1">Belongs to the short-chain dehydrogenases/reductases (SDR) family.</text>
</comment>
<name>A0A939C1S7_9ACTN</name>
<evidence type="ECO:0000256" key="2">
    <source>
        <dbReference type="ARBA" id="ARBA00023002"/>
    </source>
</evidence>
<dbReference type="SUPFAM" id="SSF51735">
    <property type="entry name" value="NAD(P)-binding Rossmann-fold domains"/>
    <property type="match status" value="1"/>
</dbReference>
<dbReference type="InterPro" id="IPR002347">
    <property type="entry name" value="SDR_fam"/>
</dbReference>
<dbReference type="Gene3D" id="3.40.50.720">
    <property type="entry name" value="NAD(P)-binding Rossmann-like Domain"/>
    <property type="match status" value="1"/>
</dbReference>
<reference evidence="4" key="1">
    <citation type="submission" date="2021-01" db="EMBL/GenBank/DDBJ databases">
        <title>YIM 132084 draft genome.</title>
        <authorList>
            <person name="An D."/>
        </authorList>
    </citation>
    <scope>NUCLEOTIDE SEQUENCE</scope>
    <source>
        <strain evidence="4">YIM 132084</strain>
    </source>
</reference>
<dbReference type="InterPro" id="IPR057326">
    <property type="entry name" value="KR_dom"/>
</dbReference>
<dbReference type="InterPro" id="IPR036291">
    <property type="entry name" value="NAD(P)-bd_dom_sf"/>
</dbReference>